<keyword evidence="8 12" id="KW-1133">Transmembrane helix</keyword>
<comment type="subcellular location">
    <subcellularLocation>
        <location evidence="2">Membrane</location>
        <topology evidence="2">Multi-pass membrane protein</topology>
    </subcellularLocation>
</comment>
<dbReference type="PANTHER" id="PTHR15422">
    <property type="entry name" value="OS05G0565100 PROTEIN"/>
    <property type="match status" value="1"/>
</dbReference>
<keyword evidence="4" id="KW-0349">Heme</keyword>
<evidence type="ECO:0000256" key="9">
    <source>
        <dbReference type="ARBA" id="ARBA00023004"/>
    </source>
</evidence>
<feature type="transmembrane region" description="Helical" evidence="12">
    <location>
        <begin position="160"/>
        <end position="184"/>
    </location>
</feature>
<organism evidence="15 16">
    <name type="scientific">Pristionchus fissidentatus</name>
    <dbReference type="NCBI Taxonomy" id="1538716"/>
    <lineage>
        <taxon>Eukaryota</taxon>
        <taxon>Metazoa</taxon>
        <taxon>Ecdysozoa</taxon>
        <taxon>Nematoda</taxon>
        <taxon>Chromadorea</taxon>
        <taxon>Rhabditida</taxon>
        <taxon>Rhabditina</taxon>
        <taxon>Diplogasteromorpha</taxon>
        <taxon>Diplogasteroidea</taxon>
        <taxon>Neodiplogasteridae</taxon>
        <taxon>Pristionchus</taxon>
    </lineage>
</organism>
<gene>
    <name evidence="15" type="ORF">PFISCL1PPCAC_2150</name>
</gene>
<dbReference type="GO" id="GO:0016020">
    <property type="term" value="C:membrane"/>
    <property type="evidence" value="ECO:0007669"/>
    <property type="project" value="UniProtKB-SubCell"/>
</dbReference>
<evidence type="ECO:0000256" key="4">
    <source>
        <dbReference type="ARBA" id="ARBA00022617"/>
    </source>
</evidence>
<sequence length="192" mass="21653">MMSAWWIFASTAILSARYLKSTDSTCCTAPLWWALHRPLMLLSFLCASLAFFAIYYIADWKVRTCTVACTTDDYLGQLHSIIGTITYAFMCFQIVLGVIRPSANSPMRPCFNWLHWMVGTIAWICACAFIVSALICEYFHRFRHAIGEKSETSSSSFSSFVPLLIVVNLLIAMAGIAIITWMMLEAFQGYGF</sequence>
<keyword evidence="6" id="KW-0479">Metal-binding</keyword>
<name>A0AAV5UXB7_9BILA</name>
<evidence type="ECO:0000256" key="6">
    <source>
        <dbReference type="ARBA" id="ARBA00022723"/>
    </source>
</evidence>
<comment type="caution">
    <text evidence="15">The sequence shown here is derived from an EMBL/GenBank/DDBJ whole genome shotgun (WGS) entry which is preliminary data.</text>
</comment>
<keyword evidence="3" id="KW-0813">Transport</keyword>
<keyword evidence="5 12" id="KW-0812">Transmembrane</keyword>
<feature type="signal peptide" evidence="13">
    <location>
        <begin position="1"/>
        <end position="16"/>
    </location>
</feature>
<evidence type="ECO:0000313" key="15">
    <source>
        <dbReference type="EMBL" id="GMT10853.1"/>
    </source>
</evidence>
<dbReference type="Gene3D" id="1.20.120.1770">
    <property type="match status" value="1"/>
</dbReference>
<evidence type="ECO:0000256" key="7">
    <source>
        <dbReference type="ARBA" id="ARBA00022982"/>
    </source>
</evidence>
<dbReference type="EMBL" id="BTSY01000001">
    <property type="protein sequence ID" value="GMT10853.1"/>
    <property type="molecule type" value="Genomic_DNA"/>
</dbReference>
<feature type="transmembrane region" description="Helical" evidence="12">
    <location>
        <begin position="78"/>
        <end position="96"/>
    </location>
</feature>
<protein>
    <recommendedName>
        <fullName evidence="11">ascorbate ferrireductase (transmembrane)</fullName>
        <ecNumber evidence="11">7.2.1.3</ecNumber>
    </recommendedName>
</protein>
<evidence type="ECO:0000256" key="3">
    <source>
        <dbReference type="ARBA" id="ARBA00022448"/>
    </source>
</evidence>
<evidence type="ECO:0000259" key="14">
    <source>
        <dbReference type="PROSITE" id="PS50939"/>
    </source>
</evidence>
<feature type="transmembrane region" description="Helical" evidence="12">
    <location>
        <begin position="116"/>
        <end position="139"/>
    </location>
</feature>
<accession>A0AAV5UXB7</accession>
<dbReference type="AlphaFoldDB" id="A0AAV5UXB7"/>
<keyword evidence="16" id="KW-1185">Reference proteome</keyword>
<feature type="non-terminal residue" evidence="15">
    <location>
        <position position="192"/>
    </location>
</feature>
<evidence type="ECO:0000256" key="1">
    <source>
        <dbReference type="ARBA" id="ARBA00001970"/>
    </source>
</evidence>
<dbReference type="GO" id="GO:0140571">
    <property type="term" value="F:transmembrane ascorbate ferrireductase activity"/>
    <property type="evidence" value="ECO:0007669"/>
    <property type="project" value="UniProtKB-EC"/>
</dbReference>
<dbReference type="GO" id="GO:0140575">
    <property type="term" value="F:transmembrane monodehydroascorbate reductase activity"/>
    <property type="evidence" value="ECO:0007669"/>
    <property type="project" value="InterPro"/>
</dbReference>
<evidence type="ECO:0000256" key="2">
    <source>
        <dbReference type="ARBA" id="ARBA00004141"/>
    </source>
</evidence>
<keyword evidence="9" id="KW-0408">Iron</keyword>
<evidence type="ECO:0000256" key="8">
    <source>
        <dbReference type="ARBA" id="ARBA00022989"/>
    </source>
</evidence>
<evidence type="ECO:0000256" key="11">
    <source>
        <dbReference type="ARBA" id="ARBA00024225"/>
    </source>
</evidence>
<dbReference type="EC" id="7.2.1.3" evidence="11"/>
<evidence type="ECO:0000256" key="5">
    <source>
        <dbReference type="ARBA" id="ARBA00022692"/>
    </source>
</evidence>
<dbReference type="PANTHER" id="PTHR15422:SF24">
    <property type="entry name" value="DOMON RELATED DOMAIN-CONTAINING PROTEIN"/>
    <property type="match status" value="1"/>
</dbReference>
<feature type="transmembrane region" description="Helical" evidence="12">
    <location>
        <begin position="39"/>
        <end position="58"/>
    </location>
</feature>
<feature type="domain" description="Cytochrome b561" evidence="14">
    <location>
        <begin position="1"/>
        <end position="183"/>
    </location>
</feature>
<comment type="cofactor">
    <cofactor evidence="1">
        <name>heme b</name>
        <dbReference type="ChEBI" id="CHEBI:60344"/>
    </cofactor>
</comment>
<keyword evidence="13" id="KW-0732">Signal</keyword>
<proteinExistence type="predicted"/>
<dbReference type="Pfam" id="PF03188">
    <property type="entry name" value="Cytochrom_B561"/>
    <property type="match status" value="1"/>
</dbReference>
<reference evidence="15" key="1">
    <citation type="submission" date="2023-10" db="EMBL/GenBank/DDBJ databases">
        <title>Genome assembly of Pristionchus species.</title>
        <authorList>
            <person name="Yoshida K."/>
            <person name="Sommer R.J."/>
        </authorList>
    </citation>
    <scope>NUCLEOTIDE SEQUENCE</scope>
    <source>
        <strain evidence="15">RS5133</strain>
    </source>
</reference>
<evidence type="ECO:0000256" key="12">
    <source>
        <dbReference type="SAM" id="Phobius"/>
    </source>
</evidence>
<dbReference type="Proteomes" id="UP001432322">
    <property type="component" value="Unassembled WGS sequence"/>
</dbReference>
<dbReference type="SMART" id="SM00665">
    <property type="entry name" value="B561"/>
    <property type="match status" value="1"/>
</dbReference>
<evidence type="ECO:0000256" key="10">
    <source>
        <dbReference type="ARBA" id="ARBA00023136"/>
    </source>
</evidence>
<dbReference type="CDD" id="cd08760">
    <property type="entry name" value="Cyt_b561_FRRS1_like"/>
    <property type="match status" value="1"/>
</dbReference>
<evidence type="ECO:0000256" key="13">
    <source>
        <dbReference type="SAM" id="SignalP"/>
    </source>
</evidence>
<keyword evidence="7" id="KW-0249">Electron transport</keyword>
<dbReference type="GO" id="GO:0020037">
    <property type="term" value="F:heme binding"/>
    <property type="evidence" value="ECO:0007669"/>
    <property type="project" value="TreeGrafter"/>
</dbReference>
<dbReference type="InterPro" id="IPR006593">
    <property type="entry name" value="Cyt_b561/ferric_Rdtase_TM"/>
</dbReference>
<dbReference type="GO" id="GO:0046872">
    <property type="term" value="F:metal ion binding"/>
    <property type="evidence" value="ECO:0007669"/>
    <property type="project" value="UniProtKB-KW"/>
</dbReference>
<keyword evidence="10 12" id="KW-0472">Membrane</keyword>
<feature type="chain" id="PRO_5043618953" description="ascorbate ferrireductase (transmembrane)" evidence="13">
    <location>
        <begin position="17"/>
        <end position="192"/>
    </location>
</feature>
<evidence type="ECO:0000313" key="16">
    <source>
        <dbReference type="Proteomes" id="UP001432322"/>
    </source>
</evidence>
<dbReference type="PROSITE" id="PS50939">
    <property type="entry name" value="CYTOCHROME_B561"/>
    <property type="match status" value="1"/>
</dbReference>
<dbReference type="InterPro" id="IPR045150">
    <property type="entry name" value="CYB561D1/2"/>
</dbReference>